<dbReference type="Gene3D" id="3.40.50.300">
    <property type="entry name" value="P-loop containing nucleotide triphosphate hydrolases"/>
    <property type="match status" value="1"/>
</dbReference>
<dbReference type="InterPro" id="IPR027417">
    <property type="entry name" value="P-loop_NTPase"/>
</dbReference>
<dbReference type="EMBL" id="JACHIR010000001">
    <property type="protein sequence ID" value="MBB5896007.1"/>
    <property type="molecule type" value="Genomic_DNA"/>
</dbReference>
<name>A0A7W9KP22_9PSEU</name>
<dbReference type="PANTHER" id="PTHR46844:SF1">
    <property type="entry name" value="SLR5058 PROTEIN"/>
    <property type="match status" value="1"/>
</dbReference>
<evidence type="ECO:0000313" key="2">
    <source>
        <dbReference type="EMBL" id="MBB5896007.1"/>
    </source>
</evidence>
<dbReference type="SUPFAM" id="SSF52540">
    <property type="entry name" value="P-loop containing nucleoside triphosphate hydrolases"/>
    <property type="match status" value="1"/>
</dbReference>
<accession>A0A7W9KP22</accession>
<dbReference type="RefSeq" id="WP_184867721.1">
    <property type="nucleotide sequence ID" value="NZ_JACHIR010000001.1"/>
</dbReference>
<sequence length="997" mass="108888">MDPGDVSNVVAGDASGPVVQAGVIHGGVHFGPDTSRQAQIRLREYLQSLGQADDKHEYRSILDDGPPLGEIYLQRVAVRDGDRLPAERLLDVHDGLQVTGEPGAGKSSLLRRIAAIAARDLLGGGTPRFVPVLVTANDLAAAKSLREALIAGTFGKTDQVLDTAQLAELFREPPLPDVPWLVLVDGLDEVVSVGGQRDVLDLIRRSRELASYRFVVASRPIGSGGFRMMGEDRYPTYAILPFTDSDWIEFAAKWFDRYGHADARARATELLARVDRTKLGPLTRIPLTASMICLLHLSGPEQALPDNQSQLYAAFVRLLLSKFPQVDIRAQLRRTLDPYGAADAGERLVDHIEHLMEHLSFVAQTDGPAGTMAALTTCALHWPAAGLPPGVPERDWRDVLAKVIAATGLVTVRATGDVAYLHPTIAEYLAARHVFRRTRGRGRLAACRAFAPQSDWPWPDLNVKVFLAANWVEAGRDLGWALRRLLLPWHRQHNAGFVVELVRHGISVDAALLAATVSALRAMIATVRTPPTAWRHAVEWLRELDIDALREEVTRLANTPQLPIDRWYEAISCLVTVDWDEAMAQVPELMADERASEQAMTALARQVAKKSADDSFAVLVELLSKGQGREHSRKLAATLLAVHPERGAKAIVGDLAAAALRAGIWQDALARISEHAPELALEGWAVTVRSGPSAEMRREALTYLAEHAPELAATTARDVVRDDSQPGDTRVDAAILAADLLNDGGALLTELLTASVGPEYRAMAYAAWGVRTGNRAEAIQRIHEIHGACGSGSSLRLTVPESMAVLDKEAAVALMREEILHGSHDFDTRVRELRELARWASNAELASICRSLAQDARPEDALSVARLAATKYDDVSVVEKLIREWNGSLAIDAMTVLADQHPYKAAQHLAAFARNGSESGPDRLQAARTAYRLRPPLGADALRALASDRALDAECRLVLAKSLLEFDRRRGEDILRVLVKHRSTPARVRRQAEQLLS</sequence>
<dbReference type="Pfam" id="PF05729">
    <property type="entry name" value="NACHT"/>
    <property type="match status" value="1"/>
</dbReference>
<gene>
    <name evidence="2" type="ORF">BJ998_007203</name>
</gene>
<keyword evidence="3" id="KW-1185">Reference proteome</keyword>
<comment type="caution">
    <text evidence="2">The sequence shown here is derived from an EMBL/GenBank/DDBJ whole genome shotgun (WGS) entry which is preliminary data.</text>
</comment>
<dbReference type="InterPro" id="IPR007111">
    <property type="entry name" value="NACHT_NTPase"/>
</dbReference>
<protein>
    <recommendedName>
        <fullName evidence="1">NACHT domain-containing protein</fullName>
    </recommendedName>
</protein>
<proteinExistence type="predicted"/>
<reference evidence="2 3" key="1">
    <citation type="submission" date="2020-08" db="EMBL/GenBank/DDBJ databases">
        <title>Sequencing the genomes of 1000 actinobacteria strains.</title>
        <authorList>
            <person name="Klenk H.-P."/>
        </authorList>
    </citation>
    <scope>NUCLEOTIDE SEQUENCE [LARGE SCALE GENOMIC DNA]</scope>
    <source>
        <strain evidence="2 3">DSM 43851</strain>
    </source>
</reference>
<feature type="domain" description="NACHT" evidence="1">
    <location>
        <begin position="94"/>
        <end position="220"/>
    </location>
</feature>
<evidence type="ECO:0000259" key="1">
    <source>
        <dbReference type="PROSITE" id="PS50837"/>
    </source>
</evidence>
<evidence type="ECO:0000313" key="3">
    <source>
        <dbReference type="Proteomes" id="UP000585638"/>
    </source>
</evidence>
<organism evidence="2 3">
    <name type="scientific">Kutzneria kofuensis</name>
    <dbReference type="NCBI Taxonomy" id="103725"/>
    <lineage>
        <taxon>Bacteria</taxon>
        <taxon>Bacillati</taxon>
        <taxon>Actinomycetota</taxon>
        <taxon>Actinomycetes</taxon>
        <taxon>Pseudonocardiales</taxon>
        <taxon>Pseudonocardiaceae</taxon>
        <taxon>Kutzneria</taxon>
    </lineage>
</organism>
<dbReference type="AlphaFoldDB" id="A0A7W9KP22"/>
<dbReference type="PANTHER" id="PTHR46844">
    <property type="entry name" value="SLR5058 PROTEIN"/>
    <property type="match status" value="1"/>
</dbReference>
<dbReference type="Proteomes" id="UP000585638">
    <property type="component" value="Unassembled WGS sequence"/>
</dbReference>
<dbReference type="PROSITE" id="PS50837">
    <property type="entry name" value="NACHT"/>
    <property type="match status" value="1"/>
</dbReference>